<protein>
    <submittedName>
        <fullName evidence="1">1,2-dihydroxy-3-keto-5-methylthiopentene dioxygenase</fullName>
    </submittedName>
</protein>
<evidence type="ECO:0000313" key="2">
    <source>
        <dbReference type="Proteomes" id="UP001150603"/>
    </source>
</evidence>
<name>A0ACC1IXY4_9FUNG</name>
<accession>A0ACC1IXY4</accession>
<dbReference type="EMBL" id="JANBPW010006601">
    <property type="protein sequence ID" value="KAJ1928776.1"/>
    <property type="molecule type" value="Genomic_DNA"/>
</dbReference>
<dbReference type="Proteomes" id="UP001150603">
    <property type="component" value="Unassembled WGS sequence"/>
</dbReference>
<gene>
    <name evidence="1" type="primary">ADI1_2</name>
    <name evidence="1" type="ORF">FBU59_007100</name>
</gene>
<sequence length="245" mass="26561">VWSLPENSQEVDTDTIPYFPTREFAEHTDAVWGLAFDARRSLLVSVGADNACHVWSTDAKLKSQPLRRTLPELASTPTATCFVMEDAMQFAVAYANSGINVYDSETGQLVASQPPPHELPASAQLQVQRSQVVTRIRSSTDHNVLAASVSDGSVRLVDTRTMKPTSRSKIMAHEGYVATSVDVGSNTLVTGGSDGIVRWWDWRNTKCAFEVVAHLRKGHEGVGDVGFVGRQVASAGGDSAIKLFK</sequence>
<keyword evidence="1" id="KW-0223">Dioxygenase</keyword>
<proteinExistence type="predicted"/>
<reference evidence="1" key="1">
    <citation type="submission" date="2022-07" db="EMBL/GenBank/DDBJ databases">
        <title>Phylogenomic reconstructions and comparative analyses of Kickxellomycotina fungi.</title>
        <authorList>
            <person name="Reynolds N.K."/>
            <person name="Stajich J.E."/>
            <person name="Barry K."/>
            <person name="Grigoriev I.V."/>
            <person name="Crous P."/>
            <person name="Smith M.E."/>
        </authorList>
    </citation>
    <scope>NUCLEOTIDE SEQUENCE</scope>
    <source>
        <strain evidence="1">NRRL 5244</strain>
    </source>
</reference>
<evidence type="ECO:0000313" key="1">
    <source>
        <dbReference type="EMBL" id="KAJ1928776.1"/>
    </source>
</evidence>
<comment type="caution">
    <text evidence="1">The sequence shown here is derived from an EMBL/GenBank/DDBJ whole genome shotgun (WGS) entry which is preliminary data.</text>
</comment>
<organism evidence="1 2">
    <name type="scientific">Linderina macrospora</name>
    <dbReference type="NCBI Taxonomy" id="4868"/>
    <lineage>
        <taxon>Eukaryota</taxon>
        <taxon>Fungi</taxon>
        <taxon>Fungi incertae sedis</taxon>
        <taxon>Zoopagomycota</taxon>
        <taxon>Kickxellomycotina</taxon>
        <taxon>Kickxellomycetes</taxon>
        <taxon>Kickxellales</taxon>
        <taxon>Kickxellaceae</taxon>
        <taxon>Linderina</taxon>
    </lineage>
</organism>
<keyword evidence="2" id="KW-1185">Reference proteome</keyword>
<keyword evidence="1" id="KW-0560">Oxidoreductase</keyword>
<feature type="non-terminal residue" evidence="1">
    <location>
        <position position="1"/>
    </location>
</feature>